<proteinExistence type="predicted"/>
<evidence type="ECO:0000313" key="3">
    <source>
        <dbReference type="EMBL" id="MBG0568530.1"/>
    </source>
</evidence>
<reference evidence="3" key="1">
    <citation type="submission" date="2020-11" db="EMBL/GenBank/DDBJ databases">
        <title>Isolation and identification of active actinomycetes.</title>
        <authorList>
            <person name="Sun X."/>
        </authorList>
    </citation>
    <scope>NUCLEOTIDE SEQUENCE</scope>
    <source>
        <strain evidence="3">NEAU-A11</strain>
    </source>
</reference>
<accession>A0A931G2U1</accession>
<dbReference type="Pfam" id="PF01156">
    <property type="entry name" value="IU_nuc_hydro"/>
    <property type="match status" value="1"/>
</dbReference>
<evidence type="ECO:0000256" key="1">
    <source>
        <dbReference type="SAM" id="SignalP"/>
    </source>
</evidence>
<evidence type="ECO:0000313" key="4">
    <source>
        <dbReference type="Proteomes" id="UP000598146"/>
    </source>
</evidence>
<keyword evidence="4" id="KW-1185">Reference proteome</keyword>
<keyword evidence="1" id="KW-0732">Signal</keyword>
<dbReference type="EMBL" id="JADQTO010000040">
    <property type="protein sequence ID" value="MBG0568530.1"/>
    <property type="molecule type" value="Genomic_DNA"/>
</dbReference>
<sequence>MMTSKPAVLRRFVAMAVAALAVVVAPAPASAGRAPNRLIIDTDFGQWWDDVAALAAAHAAADQGRTRILGVVSDVNNPWNAPALDALNTWYGRPDIPIGVTAGAPAVDQNYSRLLAETFPHAGRSEDSVALYRRLLRSQPDHSVTILSIGALTGLSRLLRTDRALVARKVARTVVMGGEYPHATVPEWNFGLDLDATRHVVAGWPTPVVFDGFEIGLRVRVGNNVCVTHPAGSPVRAAFDVLYGCGNAQSDGTWDPTALYYAVYGTGGVYELAGAGGHNVVTPDGRNIWTEGGHRQRYLVLTDPARLAGRLDALIDTT</sequence>
<dbReference type="Proteomes" id="UP000598146">
    <property type="component" value="Unassembled WGS sequence"/>
</dbReference>
<protein>
    <submittedName>
        <fullName evidence="3">Nucleoside hydrolase</fullName>
    </submittedName>
</protein>
<name>A0A931G2U1_9ACTN</name>
<keyword evidence="3" id="KW-0378">Hydrolase</keyword>
<dbReference type="AlphaFoldDB" id="A0A931G2U1"/>
<dbReference type="Gene3D" id="3.90.245.10">
    <property type="entry name" value="Ribonucleoside hydrolase-like"/>
    <property type="match status" value="1"/>
</dbReference>
<feature type="signal peptide" evidence="1">
    <location>
        <begin position="1"/>
        <end position="31"/>
    </location>
</feature>
<organism evidence="3 4">
    <name type="scientific">Actinoplanes aureus</name>
    <dbReference type="NCBI Taxonomy" id="2792083"/>
    <lineage>
        <taxon>Bacteria</taxon>
        <taxon>Bacillati</taxon>
        <taxon>Actinomycetota</taxon>
        <taxon>Actinomycetes</taxon>
        <taxon>Micromonosporales</taxon>
        <taxon>Micromonosporaceae</taxon>
        <taxon>Actinoplanes</taxon>
    </lineage>
</organism>
<dbReference type="SUPFAM" id="SSF53590">
    <property type="entry name" value="Nucleoside hydrolase"/>
    <property type="match status" value="1"/>
</dbReference>
<feature type="chain" id="PRO_5036951048" evidence="1">
    <location>
        <begin position="32"/>
        <end position="318"/>
    </location>
</feature>
<evidence type="ECO:0000259" key="2">
    <source>
        <dbReference type="Pfam" id="PF01156"/>
    </source>
</evidence>
<dbReference type="InterPro" id="IPR036452">
    <property type="entry name" value="Ribo_hydro-like"/>
</dbReference>
<dbReference type="PANTHER" id="PTHR43264:SF1">
    <property type="entry name" value="INOSINE_URIDINE-PREFERRING NUCLEOSIDE HYDROLASE DOMAIN-CONTAINING PROTEIN"/>
    <property type="match status" value="1"/>
</dbReference>
<comment type="caution">
    <text evidence="3">The sequence shown here is derived from an EMBL/GenBank/DDBJ whole genome shotgun (WGS) entry which is preliminary data.</text>
</comment>
<dbReference type="PANTHER" id="PTHR43264">
    <property type="match status" value="1"/>
</dbReference>
<dbReference type="InterPro" id="IPR001910">
    <property type="entry name" value="Inosine/uridine_hydrolase_dom"/>
</dbReference>
<feature type="domain" description="Inosine/uridine-preferring nucleoside hydrolase" evidence="2">
    <location>
        <begin position="38"/>
        <end position="209"/>
    </location>
</feature>
<dbReference type="GO" id="GO:0016799">
    <property type="term" value="F:hydrolase activity, hydrolyzing N-glycosyl compounds"/>
    <property type="evidence" value="ECO:0007669"/>
    <property type="project" value="InterPro"/>
</dbReference>
<gene>
    <name evidence="3" type="ORF">I4J89_44620</name>
</gene>